<evidence type="ECO:0000313" key="9">
    <source>
        <dbReference type="Proteomes" id="UP000266841"/>
    </source>
</evidence>
<dbReference type="InterPro" id="IPR019821">
    <property type="entry name" value="Kinesin_motor_CS"/>
</dbReference>
<dbReference type="AlphaFoldDB" id="K0TI26"/>
<keyword evidence="1 3" id="KW-0547">Nucleotide-binding</keyword>
<dbReference type="GO" id="GO:0008017">
    <property type="term" value="F:microtubule binding"/>
    <property type="evidence" value="ECO:0007669"/>
    <property type="project" value="InterPro"/>
</dbReference>
<evidence type="ECO:0000256" key="3">
    <source>
        <dbReference type="PROSITE-ProRule" id="PRU00283"/>
    </source>
</evidence>
<feature type="coiled-coil region" evidence="5">
    <location>
        <begin position="331"/>
        <end position="526"/>
    </location>
</feature>
<name>K0TI26_THAOC</name>
<dbReference type="SMART" id="SM00129">
    <property type="entry name" value="KISc"/>
    <property type="match status" value="1"/>
</dbReference>
<dbReference type="OrthoDB" id="3176171at2759"/>
<proteinExistence type="inferred from homology"/>
<feature type="region of interest" description="Disordered" evidence="6">
    <location>
        <begin position="666"/>
        <end position="709"/>
    </location>
</feature>
<sequence length="709" mass="79380">MPQSESIKVAFRVRPLNQKEKQNGCRVATFAHVDSSHSTMCSANNPRKSKCTTPFAPQSYNLALRDNGTVFCFGQTGAGKTHTMEGAKEPKEMQGVMPRAFSHVFDSVALGEAPGSDESPDKFLIRASYIEIYNEEVMDLLSGKRQGLDLKESTEGVYVKGLTEVEVKSVEDMNAVLHKGAKNRSVGATAMNAGSSRSHSIFTIVVECCPTNSDGSEHIRVGKLRLVDLAGSERQAKTGATGQRLKEATKINLSLSALGNVISALVDGKSNHIPYRDSKLTRILQDSLGGNTKTVMIANAGPADYNFDESLSTLRYANRAKRIQNKPIVNEDAKDTMLREYQEEISRLKEQLALLPRSNEAESPDVAPARIDKYAVEQVSKESQDDIANTEAKMQELRQSNDQNSKELQQKLDDTESHRIQLEHQLREIKTKFLIGGEAANIAAKQEAALRKAEQELALKQEQELLLTRRMVEQEEEKLTLEDQYSSLAEEVEKKTNKLRRVWSKYQQAKQEIKDLEQENFDEKQLLLESVRDLSRQLKLKQHVISAFIPPAYAILFDDAEDGGRAVWDDSREAWTIPSLTFEVDGPGGRHLTKTSTTRPETKYSQQKQKSDPTNPRWFNQDVVALDVIMPTKSTCDVEDPNTIRKISAILSSDISDRALLRRARRRRSNDEKYFSTTSSKTKSKLKSLKENKKDRKGRKSKAPASAAS</sequence>
<dbReference type="InterPro" id="IPR036961">
    <property type="entry name" value="Kinesin_motor_dom_sf"/>
</dbReference>
<dbReference type="Proteomes" id="UP000266841">
    <property type="component" value="Unassembled WGS sequence"/>
</dbReference>
<dbReference type="OMA" id="NMRKHIE"/>
<dbReference type="InterPro" id="IPR001752">
    <property type="entry name" value="Kinesin_motor_dom"/>
</dbReference>
<dbReference type="GO" id="GO:0003777">
    <property type="term" value="F:microtubule motor activity"/>
    <property type="evidence" value="ECO:0007669"/>
    <property type="project" value="InterPro"/>
</dbReference>
<dbReference type="eggNOG" id="KOG4280">
    <property type="taxonomic scope" value="Eukaryota"/>
</dbReference>
<evidence type="ECO:0000256" key="5">
    <source>
        <dbReference type="SAM" id="Coils"/>
    </source>
</evidence>
<evidence type="ECO:0000256" key="4">
    <source>
        <dbReference type="RuleBase" id="RU000394"/>
    </source>
</evidence>
<dbReference type="SUPFAM" id="SSF52540">
    <property type="entry name" value="P-loop containing nucleoside triphosphate hydrolases"/>
    <property type="match status" value="1"/>
</dbReference>
<dbReference type="Gene3D" id="3.40.850.10">
    <property type="entry name" value="Kinesin motor domain"/>
    <property type="match status" value="1"/>
</dbReference>
<dbReference type="GO" id="GO:0005874">
    <property type="term" value="C:microtubule"/>
    <property type="evidence" value="ECO:0007669"/>
    <property type="project" value="UniProtKB-KW"/>
</dbReference>
<dbReference type="PRINTS" id="PR00380">
    <property type="entry name" value="KINESINHEAVY"/>
</dbReference>
<evidence type="ECO:0000313" key="8">
    <source>
        <dbReference type="EMBL" id="EJK76654.1"/>
    </source>
</evidence>
<feature type="domain" description="Kinesin motor" evidence="7">
    <location>
        <begin position="6"/>
        <end position="323"/>
    </location>
</feature>
<evidence type="ECO:0000259" key="7">
    <source>
        <dbReference type="PROSITE" id="PS50067"/>
    </source>
</evidence>
<gene>
    <name evidence="8" type="ORF">THAOC_01574</name>
</gene>
<feature type="compositionally biased region" description="Polar residues" evidence="6">
    <location>
        <begin position="594"/>
        <end position="617"/>
    </location>
</feature>
<keyword evidence="2 3" id="KW-0067">ATP-binding</keyword>
<keyword evidence="9" id="KW-1185">Reference proteome</keyword>
<dbReference type="PANTHER" id="PTHR47969">
    <property type="entry name" value="CHROMOSOME-ASSOCIATED KINESIN KIF4A-RELATED"/>
    <property type="match status" value="1"/>
</dbReference>
<organism evidence="8 9">
    <name type="scientific">Thalassiosira oceanica</name>
    <name type="common">Marine diatom</name>
    <dbReference type="NCBI Taxonomy" id="159749"/>
    <lineage>
        <taxon>Eukaryota</taxon>
        <taxon>Sar</taxon>
        <taxon>Stramenopiles</taxon>
        <taxon>Ochrophyta</taxon>
        <taxon>Bacillariophyta</taxon>
        <taxon>Coscinodiscophyceae</taxon>
        <taxon>Thalassiosirophycidae</taxon>
        <taxon>Thalassiosirales</taxon>
        <taxon>Thalassiosiraceae</taxon>
        <taxon>Thalassiosira</taxon>
    </lineage>
</organism>
<dbReference type="PROSITE" id="PS00411">
    <property type="entry name" value="KINESIN_MOTOR_1"/>
    <property type="match status" value="1"/>
</dbReference>
<dbReference type="Pfam" id="PF00225">
    <property type="entry name" value="Kinesin"/>
    <property type="match status" value="1"/>
</dbReference>
<dbReference type="FunFam" id="3.40.850.10:FF:000082">
    <property type="entry name" value="OSM3-like kinesin"/>
    <property type="match status" value="1"/>
</dbReference>
<evidence type="ECO:0000256" key="6">
    <source>
        <dbReference type="SAM" id="MobiDB-lite"/>
    </source>
</evidence>
<comment type="caution">
    <text evidence="8">The sequence shown here is derived from an EMBL/GenBank/DDBJ whole genome shotgun (WGS) entry which is preliminary data.</text>
</comment>
<dbReference type="EMBL" id="AGNL01001887">
    <property type="protein sequence ID" value="EJK76654.1"/>
    <property type="molecule type" value="Genomic_DNA"/>
</dbReference>
<dbReference type="InterPro" id="IPR027640">
    <property type="entry name" value="Kinesin-like_fam"/>
</dbReference>
<dbReference type="GO" id="GO:0005524">
    <property type="term" value="F:ATP binding"/>
    <property type="evidence" value="ECO:0007669"/>
    <property type="project" value="UniProtKB-UniRule"/>
</dbReference>
<keyword evidence="4" id="KW-0493">Microtubule</keyword>
<accession>K0TI26</accession>
<protein>
    <recommendedName>
        <fullName evidence="4">Kinesin-like protein</fullName>
    </recommendedName>
</protein>
<dbReference type="GO" id="GO:0007018">
    <property type="term" value="P:microtubule-based movement"/>
    <property type="evidence" value="ECO:0007669"/>
    <property type="project" value="InterPro"/>
</dbReference>
<reference evidence="8 9" key="1">
    <citation type="journal article" date="2012" name="Genome Biol.">
        <title>Genome and low-iron response of an oceanic diatom adapted to chronic iron limitation.</title>
        <authorList>
            <person name="Lommer M."/>
            <person name="Specht M."/>
            <person name="Roy A.S."/>
            <person name="Kraemer L."/>
            <person name="Andreson R."/>
            <person name="Gutowska M.A."/>
            <person name="Wolf J."/>
            <person name="Bergner S.V."/>
            <person name="Schilhabel M.B."/>
            <person name="Klostermeier U.C."/>
            <person name="Beiko R.G."/>
            <person name="Rosenstiel P."/>
            <person name="Hippler M."/>
            <person name="Laroche J."/>
        </authorList>
    </citation>
    <scope>NUCLEOTIDE SEQUENCE [LARGE SCALE GENOMIC DNA]</scope>
    <source>
        <strain evidence="8 9">CCMP1005</strain>
    </source>
</reference>
<evidence type="ECO:0000256" key="1">
    <source>
        <dbReference type="ARBA" id="ARBA00022741"/>
    </source>
</evidence>
<feature type="binding site" evidence="3">
    <location>
        <begin position="74"/>
        <end position="81"/>
    </location>
    <ligand>
        <name>ATP</name>
        <dbReference type="ChEBI" id="CHEBI:30616"/>
    </ligand>
</feature>
<evidence type="ECO:0000256" key="2">
    <source>
        <dbReference type="ARBA" id="ARBA00022840"/>
    </source>
</evidence>
<keyword evidence="3 4" id="KW-0505">Motor protein</keyword>
<dbReference type="InterPro" id="IPR027417">
    <property type="entry name" value="P-loop_NTPase"/>
</dbReference>
<comment type="similarity">
    <text evidence="3 4">Belongs to the TRAFAC class myosin-kinesin ATPase superfamily. Kinesin family.</text>
</comment>
<keyword evidence="5" id="KW-0175">Coiled coil</keyword>
<dbReference type="PROSITE" id="PS50067">
    <property type="entry name" value="KINESIN_MOTOR_2"/>
    <property type="match status" value="1"/>
</dbReference>
<feature type="region of interest" description="Disordered" evidence="6">
    <location>
        <begin position="586"/>
        <end position="617"/>
    </location>
</feature>